<evidence type="ECO:0000313" key="1">
    <source>
        <dbReference type="EMBL" id="RAI80056.1"/>
    </source>
</evidence>
<dbReference type="EMBL" id="MJBI02000004">
    <property type="protein sequence ID" value="RAI80056.1"/>
    <property type="molecule type" value="Genomic_DNA"/>
</dbReference>
<dbReference type="AlphaFoldDB" id="A0A2G5NLU9"/>
<sequence length="165" mass="19910">MNIILKSTFKKYESMSEILVPKLVKILLNLDNLEKEIYERSKIELSEYQDGYGNFKEEYHPKSKALFKELNEKHHEIIKDNVSEKLKSISYGGSYGKPSEYFYIQDDNLDIYFTMRKKDMATIVIYYEYALKKKHKFIFRLIDNKWLIDEKYYGFSDKSWYKNGI</sequence>
<reference evidence="1 2" key="1">
    <citation type="journal article" date="2018" name="Front. Microbiol.">
        <title>Description and Comparative Genomics of Macrococcus caseolyticus subsp. hominis subsp. nov., Macrococcus goetzii sp. nov., Macrococcus epidermidis sp. nov., and Macrococcus bohemicus sp. nov., Novel Macrococci From Human Clinical Material With Virulence Potential and Suspected Uptake of Foreign DNA by Natural Transformation.</title>
        <authorList>
            <person name="Maslanova I."/>
            <person name="Wertheimer Z."/>
            <person name="Sedlacek I."/>
            <person name="Svec P."/>
            <person name="Indrakova A."/>
            <person name="Kovarovic V."/>
            <person name="Schumann P."/>
            <person name="Sproer C."/>
            <person name="Kralova S."/>
            <person name="Sedo O."/>
            <person name="Kristofova L."/>
            <person name="Vrbovska V."/>
            <person name="Fuzik T."/>
            <person name="Petras P."/>
            <person name="Zdrahal Z."/>
            <person name="Ruzickova V."/>
            <person name="Doskar J."/>
            <person name="Pantucek R."/>
        </authorList>
    </citation>
    <scope>NUCLEOTIDE SEQUENCE [LARGE SCALE GENOMIC DNA]</scope>
    <source>
        <strain evidence="1 2">CCM 4927</strain>
    </source>
</reference>
<comment type="caution">
    <text evidence="1">The sequence shown here is derived from an EMBL/GenBank/DDBJ whole genome shotgun (WGS) entry which is preliminary data.</text>
</comment>
<evidence type="ECO:0000313" key="2">
    <source>
        <dbReference type="Proteomes" id="UP000229523"/>
    </source>
</evidence>
<protein>
    <recommendedName>
        <fullName evidence="3">NTF2 fold immunity protein domain-containing protein</fullName>
    </recommendedName>
</protein>
<keyword evidence="2" id="KW-1185">Reference proteome</keyword>
<name>A0A2G5NLU9_9STAP</name>
<evidence type="ECO:0008006" key="3">
    <source>
        <dbReference type="Google" id="ProtNLM"/>
    </source>
</evidence>
<dbReference type="RefSeq" id="WP_099581050.1">
    <property type="nucleotide sequence ID" value="NZ_MJBI02000004.1"/>
</dbReference>
<accession>A0A2G5NLU9</accession>
<dbReference type="Proteomes" id="UP000229523">
    <property type="component" value="Unassembled WGS sequence"/>
</dbReference>
<proteinExistence type="predicted"/>
<organism evidence="1 2">
    <name type="scientific">Macrococcoides goetzii</name>
    <dbReference type="NCBI Taxonomy" id="1891097"/>
    <lineage>
        <taxon>Bacteria</taxon>
        <taxon>Bacillati</taxon>
        <taxon>Bacillota</taxon>
        <taxon>Bacilli</taxon>
        <taxon>Bacillales</taxon>
        <taxon>Staphylococcaceae</taxon>
        <taxon>Macrococcoides</taxon>
    </lineage>
</organism>
<gene>
    <name evidence="1" type="ORF">BFS35_009745</name>
</gene>